<dbReference type="GO" id="GO:0005524">
    <property type="term" value="F:ATP binding"/>
    <property type="evidence" value="ECO:0007669"/>
    <property type="project" value="UniProtKB-KW"/>
</dbReference>
<dbReference type="InterPro" id="IPR050267">
    <property type="entry name" value="Anti-sigma-factor_SerPK"/>
</dbReference>
<accession>A0A7W0DLI4</accession>
<keyword evidence="1" id="KW-0808">Transferase</keyword>
<dbReference type="Gene3D" id="3.30.565.10">
    <property type="entry name" value="Histidine kinase-like ATPase, C-terminal domain"/>
    <property type="match status" value="1"/>
</dbReference>
<keyword evidence="1" id="KW-0723">Serine/threonine-protein kinase</keyword>
<dbReference type="Proteomes" id="UP000545761">
    <property type="component" value="Unassembled WGS sequence"/>
</dbReference>
<evidence type="ECO:0000256" key="1">
    <source>
        <dbReference type="ARBA" id="ARBA00022527"/>
    </source>
</evidence>
<organism evidence="3 4">
    <name type="scientific">Streptomyces himalayensis subsp. himalayensis</name>
    <dbReference type="NCBI Taxonomy" id="2756131"/>
    <lineage>
        <taxon>Bacteria</taxon>
        <taxon>Bacillati</taxon>
        <taxon>Actinomycetota</taxon>
        <taxon>Actinomycetes</taxon>
        <taxon>Kitasatosporales</taxon>
        <taxon>Streptomycetaceae</taxon>
        <taxon>Streptomyces</taxon>
        <taxon>Streptomyces himalayensis</taxon>
    </lineage>
</organism>
<dbReference type="InterPro" id="IPR003594">
    <property type="entry name" value="HATPase_dom"/>
</dbReference>
<dbReference type="PANTHER" id="PTHR35526">
    <property type="entry name" value="ANTI-SIGMA-F FACTOR RSBW-RELATED"/>
    <property type="match status" value="1"/>
</dbReference>
<proteinExistence type="predicted"/>
<feature type="domain" description="Histidine kinase/HSP90-like ATPase" evidence="2">
    <location>
        <begin position="15"/>
        <end position="121"/>
    </location>
</feature>
<dbReference type="CDD" id="cd16936">
    <property type="entry name" value="HATPase_RsbW-like"/>
    <property type="match status" value="1"/>
</dbReference>
<evidence type="ECO:0000259" key="2">
    <source>
        <dbReference type="Pfam" id="PF13581"/>
    </source>
</evidence>
<name>A0A7W0DLI4_9ACTN</name>
<protein>
    <submittedName>
        <fullName evidence="3">ATP-binding protein</fullName>
    </submittedName>
</protein>
<dbReference type="AlphaFoldDB" id="A0A7W0DLI4"/>
<keyword evidence="1" id="KW-0418">Kinase</keyword>
<keyword evidence="3" id="KW-0067">ATP-binding</keyword>
<dbReference type="InterPro" id="IPR036890">
    <property type="entry name" value="HATPase_C_sf"/>
</dbReference>
<dbReference type="RefSeq" id="WP_181658284.1">
    <property type="nucleotide sequence ID" value="NZ_JACEHE010000008.1"/>
</dbReference>
<dbReference type="PANTHER" id="PTHR35526:SF3">
    <property type="entry name" value="ANTI-SIGMA-F FACTOR RSBW"/>
    <property type="match status" value="1"/>
</dbReference>
<evidence type="ECO:0000313" key="3">
    <source>
        <dbReference type="EMBL" id="MBA2947333.1"/>
    </source>
</evidence>
<dbReference type="EMBL" id="JACEHE010000008">
    <property type="protein sequence ID" value="MBA2947333.1"/>
    <property type="molecule type" value="Genomic_DNA"/>
</dbReference>
<reference evidence="3 4" key="1">
    <citation type="submission" date="2020-07" db="EMBL/GenBank/DDBJ databases">
        <title>Streptomyces isolated from Indian soil.</title>
        <authorList>
            <person name="Mandal S."/>
            <person name="Maiti P.K."/>
        </authorList>
    </citation>
    <scope>NUCLEOTIDE SEQUENCE [LARGE SCALE GENOMIC DNA]</scope>
    <source>
        <strain evidence="3 4">PSKA28</strain>
    </source>
</reference>
<comment type="caution">
    <text evidence="3">The sequence shown here is derived from an EMBL/GenBank/DDBJ whole genome shotgun (WGS) entry which is preliminary data.</text>
</comment>
<dbReference type="Pfam" id="PF13581">
    <property type="entry name" value="HATPase_c_2"/>
    <property type="match status" value="1"/>
</dbReference>
<evidence type="ECO:0000313" key="4">
    <source>
        <dbReference type="Proteomes" id="UP000545761"/>
    </source>
</evidence>
<dbReference type="GO" id="GO:0004674">
    <property type="term" value="F:protein serine/threonine kinase activity"/>
    <property type="evidence" value="ECO:0007669"/>
    <property type="project" value="UniProtKB-KW"/>
</dbReference>
<keyword evidence="3" id="KW-0547">Nucleotide-binding</keyword>
<sequence length="182" mass="19164">MSTVSPPWTYTLELPHDPRAPGVARTTLRAVLAVHGLAELTATAELLAVELLTNAYRHTQGPCALRLRSAEPDRLRVAVWDSDPTIPPGFGGPPGALGGVPPEDAECGRGLHLVRACADAWGAYVLGDAANACGGKLLWAECGREAARPGGSRRDVSDVTYRNGVCSDRENGGRLWSRSNGG</sequence>
<dbReference type="SUPFAM" id="SSF55874">
    <property type="entry name" value="ATPase domain of HSP90 chaperone/DNA topoisomerase II/histidine kinase"/>
    <property type="match status" value="1"/>
</dbReference>
<gene>
    <name evidence="3" type="ORF">H1D24_16380</name>
</gene>